<name>A0ACC5ZUY5_9RHOB</name>
<protein>
    <submittedName>
        <fullName evidence="1">Indolepyruvate ferredoxin oxidoreductase family protein</fullName>
    </submittedName>
</protein>
<dbReference type="EMBL" id="JAMQGO010000004">
    <property type="protein sequence ID" value="MCM2562147.1"/>
    <property type="molecule type" value="Genomic_DNA"/>
</dbReference>
<dbReference type="Proteomes" id="UP001203036">
    <property type="component" value="Unassembled WGS sequence"/>
</dbReference>
<comment type="caution">
    <text evidence="1">The sequence shown here is derived from an EMBL/GenBank/DDBJ whole genome shotgun (WGS) entry which is preliminary data.</text>
</comment>
<reference evidence="1" key="1">
    <citation type="submission" date="2022-06" db="EMBL/GenBank/DDBJ databases">
        <title>Lutimaribacter sp. EGI FJ00013, a novel bacterium isolated from a salt lake sediment enrichment.</title>
        <authorList>
            <person name="Gao L."/>
            <person name="Fang B.-Z."/>
            <person name="Li W.-J."/>
        </authorList>
    </citation>
    <scope>NUCLEOTIDE SEQUENCE</scope>
    <source>
        <strain evidence="1">EGI FJ00013</strain>
    </source>
</reference>
<evidence type="ECO:0000313" key="1">
    <source>
        <dbReference type="EMBL" id="MCM2562147.1"/>
    </source>
</evidence>
<accession>A0ACC5ZUY5</accession>
<proteinExistence type="predicted"/>
<sequence>MTKPEISLNDRFDIEKSPVLLNGTQALVRLMLMQKARDRAAGLNTAGFVTGYRGSPLGAVDMQMNRAAKFLAAADVKFQEGLNEDLAATALWGSQQAELRGEGKFDGVFGLWYGKGPGVDRTGDVFRHANMAGSSPNGGVLVAMGDDHTGESSTVLHQSEWALIDAQLPVVSPAGVQEILDYGIYGYALSRFAGVWVGLKTMKDTVEATAVVDGRPDRMQLVRPDFDMPEGGLNIRLVDDRIAQEARLIDYKRVAAEAFAHANGIDKRAWGKPGAKIGIVSHGKSWLDTVHALSLLNIDAAEAERLGITTYKVGQVWPLDMKGFSEWAEGLDLIIVVEEKRKLLEVQIKEAIFDDRRGRRVYGWRKENSGPELFPAKWALDPVMIAEKLGGILIEEGRDGDGIKAGMAALEEVRRNDNAEDIAARLPYFCSGCPHNSSTKVPEGSRAFAGIGCHFMVQWMDRDTLGYTHMGGEGANWIGEAPFSTCNHVFQNLGDGTYNHSGIMAIRAALAADVNITYKILYNDAVAMTGGQGNEGGLDAYRIVEEMRGMGVKHVFAVYDEKEEVDLSRFPKDVETFERADLQTVQERCTKLEGVSVIVYIQTCAAEKRRRRKRGQFPDPDRRVFINSDVCEGCGDCGVQSNCVSIVPKETELGRKRAIDQSSCNKDFSCLKGFCPSFLTIEGATVKKAATTDLTLPDMPAPTLPTIDGTWNVVITGVGGTGVVTIGAVLAQAAQIDGKGAGMMEMAGLAQKGGAVHIHCRIAEKPDDISAVRVATGEADALIGGDLVVSAGASTLGLTQQGRTGAVVNSHEIITGDFTRDTEFALPSDRLSLALEARLRDKAILFDASDLARVTLGDSIYSNMMIFGAAWQRGLVPVSYEAIKNAIDLNGAAVERNLRAFEIGRWAALYPQDAEKLLTSTVVDKPKSLDEKIAFRANHLVAYQGKRLAKRYTNMLDGIDDLRLKEAVAKGYHKLLSYKDEYEVARLHLDSYEKASQEFEGDFKMKFHLAPPLLSKDGPDGRPQKREFGPGMMRWFRLLAKMKGLRGTPLDPFGRSTERKMERALIKQYEADMADLLPKVTPDTMDAVVALAELPLQIRGFGPVKEANERKAAKRREELLAVIRAGGSGMAKAAE</sequence>
<organism evidence="1 2">
    <name type="scientific">Lutimaribacter degradans</name>
    <dbReference type="NCBI Taxonomy" id="2945989"/>
    <lineage>
        <taxon>Bacteria</taxon>
        <taxon>Pseudomonadati</taxon>
        <taxon>Pseudomonadota</taxon>
        <taxon>Alphaproteobacteria</taxon>
        <taxon>Rhodobacterales</taxon>
        <taxon>Roseobacteraceae</taxon>
        <taxon>Lutimaribacter</taxon>
    </lineage>
</organism>
<gene>
    <name evidence="1" type="ORF">M8744_08310</name>
</gene>
<evidence type="ECO:0000313" key="2">
    <source>
        <dbReference type="Proteomes" id="UP001203036"/>
    </source>
</evidence>
<keyword evidence="2" id="KW-1185">Reference proteome</keyword>